<dbReference type="EMBL" id="JABEZZ010000005">
    <property type="protein sequence ID" value="MBA0586265.1"/>
    <property type="molecule type" value="Genomic_DNA"/>
</dbReference>
<proteinExistence type="predicted"/>
<sequence length="235" mass="26654">MGNLPPNTFSRLYHYDVDFLEKPITDEEIRVSLFDMAPLKAPSSDRFHVLFFQKKWSIVGRVVCDLVKAIFDSGIIDSDLNNTFIVLIPKNSCPKILSQFRAISLYTVLYKLLMKVGFIAGRNITENIIITQEAIHSMQGRNKRKWKMIKIDLEKAYNQIRVFLNIDGIVSLGSGLAAAKGVVQNEMGTEFSSTIAIWGSVQLLTMNYGAFWMDSTSTISNSSLIRRIQYLLTEK</sequence>
<evidence type="ECO:0000313" key="2">
    <source>
        <dbReference type="Proteomes" id="UP000593578"/>
    </source>
</evidence>
<organism evidence="1 2">
    <name type="scientific">Gossypium raimondii</name>
    <name type="common">Peruvian cotton</name>
    <name type="synonym">Gossypium klotzschianum subsp. raimondii</name>
    <dbReference type="NCBI Taxonomy" id="29730"/>
    <lineage>
        <taxon>Eukaryota</taxon>
        <taxon>Viridiplantae</taxon>
        <taxon>Streptophyta</taxon>
        <taxon>Embryophyta</taxon>
        <taxon>Tracheophyta</taxon>
        <taxon>Spermatophyta</taxon>
        <taxon>Magnoliopsida</taxon>
        <taxon>eudicotyledons</taxon>
        <taxon>Gunneridae</taxon>
        <taxon>Pentapetalae</taxon>
        <taxon>rosids</taxon>
        <taxon>malvids</taxon>
        <taxon>Malvales</taxon>
        <taxon>Malvaceae</taxon>
        <taxon>Malvoideae</taxon>
        <taxon>Gossypium</taxon>
    </lineage>
</organism>
<dbReference type="PANTHER" id="PTHR46890:SF48">
    <property type="entry name" value="RNA-DIRECTED DNA POLYMERASE"/>
    <property type="match status" value="1"/>
</dbReference>
<reference evidence="1 2" key="1">
    <citation type="journal article" date="2019" name="Genome Biol. Evol.">
        <title>Insights into the evolution of the New World diploid cottons (Gossypium, subgenus Houzingenia) based on genome sequencing.</title>
        <authorList>
            <person name="Grover C.E."/>
            <person name="Arick M.A. 2nd"/>
            <person name="Thrash A."/>
            <person name="Conover J.L."/>
            <person name="Sanders W.S."/>
            <person name="Peterson D.G."/>
            <person name="Frelichowski J.E."/>
            <person name="Scheffler J.A."/>
            <person name="Scheffler B.E."/>
            <person name="Wendel J.F."/>
        </authorList>
    </citation>
    <scope>NUCLEOTIDE SEQUENCE [LARGE SCALE GENOMIC DNA]</scope>
    <source>
        <strain evidence="1">8</strain>
        <tissue evidence="1">Leaf</tissue>
    </source>
</reference>
<dbReference type="Proteomes" id="UP000593578">
    <property type="component" value="Unassembled WGS sequence"/>
</dbReference>
<comment type="caution">
    <text evidence="1">The sequence shown here is derived from an EMBL/GenBank/DDBJ whole genome shotgun (WGS) entry which is preliminary data.</text>
</comment>
<evidence type="ECO:0008006" key="3">
    <source>
        <dbReference type="Google" id="ProtNLM"/>
    </source>
</evidence>
<gene>
    <name evidence="1" type="ORF">Gorai_017013</name>
</gene>
<dbReference type="InterPro" id="IPR052343">
    <property type="entry name" value="Retrotransposon-Effector_Assoc"/>
</dbReference>
<dbReference type="PANTHER" id="PTHR46890">
    <property type="entry name" value="NON-LTR RETROLELEMENT REVERSE TRANSCRIPTASE-LIKE PROTEIN-RELATED"/>
    <property type="match status" value="1"/>
</dbReference>
<protein>
    <recommendedName>
        <fullName evidence="3">Reverse transcriptase domain-containing protein</fullName>
    </recommendedName>
</protein>
<name>A0A7J8PAH9_GOSRA</name>
<accession>A0A7J8PAH9</accession>
<dbReference type="AlphaFoldDB" id="A0A7J8PAH9"/>
<feature type="non-terminal residue" evidence="1">
    <location>
        <position position="1"/>
    </location>
</feature>
<evidence type="ECO:0000313" key="1">
    <source>
        <dbReference type="EMBL" id="MBA0586265.1"/>
    </source>
</evidence>